<evidence type="ECO:0000256" key="4">
    <source>
        <dbReference type="PROSITE-ProRule" id="PRU00335"/>
    </source>
</evidence>
<protein>
    <submittedName>
        <fullName evidence="6">TetR/AcrR family transcriptional regulator</fullName>
    </submittedName>
</protein>
<dbReference type="InterPro" id="IPR036271">
    <property type="entry name" value="Tet_transcr_reg_TetR-rel_C_sf"/>
</dbReference>
<keyword evidence="3" id="KW-0804">Transcription</keyword>
<evidence type="ECO:0000256" key="1">
    <source>
        <dbReference type="ARBA" id="ARBA00023015"/>
    </source>
</evidence>
<dbReference type="EMBL" id="CP098827">
    <property type="protein sequence ID" value="XBO70122.1"/>
    <property type="molecule type" value="Genomic_DNA"/>
</dbReference>
<feature type="domain" description="HTH tetR-type" evidence="5">
    <location>
        <begin position="5"/>
        <end position="65"/>
    </location>
</feature>
<proteinExistence type="predicted"/>
<evidence type="ECO:0000259" key="5">
    <source>
        <dbReference type="PROSITE" id="PS50977"/>
    </source>
</evidence>
<dbReference type="Pfam" id="PF00440">
    <property type="entry name" value="TetR_N"/>
    <property type="match status" value="1"/>
</dbReference>
<keyword evidence="2 4" id="KW-0238">DNA-binding</keyword>
<dbReference type="InterPro" id="IPR009057">
    <property type="entry name" value="Homeodomain-like_sf"/>
</dbReference>
<dbReference type="InterPro" id="IPR001647">
    <property type="entry name" value="HTH_TetR"/>
</dbReference>
<sequence length="194" mass="21488">MTTKAPTRDLLIQVGMNTFAEHGYTATGINTVLKAAGVPKGSFYHYFSSKEAFGLAVVEVFAEDYDERFQALLVNSHDAPVARLRHYFEDVRQAMAECGHTRGCLIGTLGQEMSSQSDCLRDALDAIFKRWEGYFTSCLKEGQADGSVRDDITPQAMAAFILAGWQGALLRSKMARTCEPLTEFENTLLACIKR</sequence>
<accession>A0AAU7KF76</accession>
<gene>
    <name evidence="6" type="ORF">NFG58_16070</name>
</gene>
<dbReference type="GO" id="GO:0003677">
    <property type="term" value="F:DNA binding"/>
    <property type="evidence" value="ECO:0007669"/>
    <property type="project" value="UniProtKB-UniRule"/>
</dbReference>
<name>A0AAU7KF76_9GAMM</name>
<feature type="DNA-binding region" description="H-T-H motif" evidence="4">
    <location>
        <begin position="28"/>
        <end position="47"/>
    </location>
</feature>
<reference evidence="6" key="1">
    <citation type="submission" date="2022-06" db="EMBL/GenBank/DDBJ databases">
        <title>A novel DMS-producing enzyme.</title>
        <authorList>
            <person name="Zhang Y."/>
        </authorList>
    </citation>
    <scope>NUCLEOTIDE SEQUENCE</scope>
    <source>
        <strain evidence="6">RT37</strain>
    </source>
</reference>
<dbReference type="Pfam" id="PF16925">
    <property type="entry name" value="TetR_C_13"/>
    <property type="match status" value="1"/>
</dbReference>
<dbReference type="AlphaFoldDB" id="A0AAU7KF76"/>
<dbReference type="PROSITE" id="PS50977">
    <property type="entry name" value="HTH_TETR_2"/>
    <property type="match status" value="1"/>
</dbReference>
<evidence type="ECO:0000313" key="6">
    <source>
        <dbReference type="EMBL" id="XBO70122.1"/>
    </source>
</evidence>
<dbReference type="RefSeq" id="WP_108132469.1">
    <property type="nucleotide sequence ID" value="NZ_CP098827.1"/>
</dbReference>
<dbReference type="PRINTS" id="PR00455">
    <property type="entry name" value="HTHTETR"/>
</dbReference>
<dbReference type="SUPFAM" id="SSF46689">
    <property type="entry name" value="Homeodomain-like"/>
    <property type="match status" value="1"/>
</dbReference>
<dbReference type="PANTHER" id="PTHR47506">
    <property type="entry name" value="TRANSCRIPTIONAL REGULATORY PROTEIN"/>
    <property type="match status" value="1"/>
</dbReference>
<dbReference type="InterPro" id="IPR011075">
    <property type="entry name" value="TetR_C"/>
</dbReference>
<organism evidence="6">
    <name type="scientific">Halomonas sp. RT37</name>
    <dbReference type="NCBI Taxonomy" id="2950872"/>
    <lineage>
        <taxon>Bacteria</taxon>
        <taxon>Pseudomonadati</taxon>
        <taxon>Pseudomonadota</taxon>
        <taxon>Gammaproteobacteria</taxon>
        <taxon>Oceanospirillales</taxon>
        <taxon>Halomonadaceae</taxon>
        <taxon>Halomonas</taxon>
    </lineage>
</organism>
<keyword evidence="1" id="KW-0805">Transcription regulation</keyword>
<dbReference type="Gene3D" id="1.10.357.10">
    <property type="entry name" value="Tetracycline Repressor, domain 2"/>
    <property type="match status" value="1"/>
</dbReference>
<dbReference type="SUPFAM" id="SSF48498">
    <property type="entry name" value="Tetracyclin repressor-like, C-terminal domain"/>
    <property type="match status" value="1"/>
</dbReference>
<dbReference type="PANTHER" id="PTHR47506:SF6">
    <property type="entry name" value="HTH-TYPE TRANSCRIPTIONAL REPRESSOR NEMR"/>
    <property type="match status" value="1"/>
</dbReference>
<evidence type="ECO:0000256" key="3">
    <source>
        <dbReference type="ARBA" id="ARBA00023163"/>
    </source>
</evidence>
<evidence type="ECO:0000256" key="2">
    <source>
        <dbReference type="ARBA" id="ARBA00023125"/>
    </source>
</evidence>